<feature type="domain" description="HD" evidence="12">
    <location>
        <begin position="242"/>
        <end position="341"/>
    </location>
</feature>
<dbReference type="Proteomes" id="UP001559623">
    <property type="component" value="Unassembled WGS sequence"/>
</dbReference>
<dbReference type="EMBL" id="JARVLH010000010">
    <property type="protein sequence ID" value="MEX5286290.1"/>
    <property type="molecule type" value="Genomic_DNA"/>
</dbReference>
<keyword evidence="5" id="KW-0479">Metal-binding</keyword>
<comment type="similarity">
    <text evidence="11">Belongs to the tRNA nucleotidyltransferase/poly(A) polymerase family.</text>
</comment>
<keyword evidence="14" id="KW-1185">Reference proteome</keyword>
<proteinExistence type="inferred from homology"/>
<accession>A0ABV3X7W1</accession>
<dbReference type="PROSITE" id="PS51831">
    <property type="entry name" value="HD"/>
    <property type="match status" value="1"/>
</dbReference>
<dbReference type="RefSeq" id="WP_368848008.1">
    <property type="nucleotide sequence ID" value="NZ_CP194411.1"/>
</dbReference>
<dbReference type="Pfam" id="PF12627">
    <property type="entry name" value="PolyA_pol_RNAbd"/>
    <property type="match status" value="1"/>
</dbReference>
<keyword evidence="2 11" id="KW-0808">Transferase</keyword>
<keyword evidence="6" id="KW-0547">Nucleotide-binding</keyword>
<gene>
    <name evidence="13" type="ORF">QCO44_11780</name>
</gene>
<dbReference type="Gene3D" id="1.10.3090.10">
    <property type="entry name" value="cca-adding enzyme, domain 2"/>
    <property type="match status" value="1"/>
</dbReference>
<sequence>MRETDFIEAVENAGGTLYIVGGWVRDMLRGEKPQDKDFVVAGMERETFLRLFPAAVCTGKSFPVYLLEIDGVKAEVAFARREKKTGRGYTGFSVDFAASVTIEEDLLRRDTTMNSMALRLPEKTLIDPYGGQADIERRTIRATSKHFLEDPVRALRAARQAAELDFSVADDTVPLMAACGSELMSEPADRLVHELSRALAAPRPSLFFQVLLQADLLQLVFPELFAMRGKMQPAAYHPEGDAFAHAMQVVDETARRTRNLPARFAALAHDLGKGTTPAEMLPHHYGHEGRGLEALAAWNKRMTLPRAWLQAARFVIKEHMRAPLLAKKGKMVELLLAVELSGLSFADFCSIILVDHGALPRYLAEGEEILALLRGIRGGDAPPGMEGPAVGRWLHEQRVRALGRYLAQGTAEREVQQDSAEE</sequence>
<dbReference type="Pfam" id="PF01966">
    <property type="entry name" value="HD"/>
    <property type="match status" value="1"/>
</dbReference>
<keyword evidence="8" id="KW-0067">ATP-binding</keyword>
<dbReference type="InterPro" id="IPR006674">
    <property type="entry name" value="HD_domain"/>
</dbReference>
<evidence type="ECO:0000256" key="8">
    <source>
        <dbReference type="ARBA" id="ARBA00022840"/>
    </source>
</evidence>
<name>A0ABV3X7W1_9FIRM</name>
<dbReference type="PANTHER" id="PTHR47545">
    <property type="entry name" value="MULTIFUNCTIONAL CCA PROTEIN"/>
    <property type="match status" value="1"/>
</dbReference>
<dbReference type="SUPFAM" id="SSF81891">
    <property type="entry name" value="Poly A polymerase C-terminal region-like"/>
    <property type="match status" value="1"/>
</dbReference>
<evidence type="ECO:0000256" key="2">
    <source>
        <dbReference type="ARBA" id="ARBA00022679"/>
    </source>
</evidence>
<evidence type="ECO:0000256" key="6">
    <source>
        <dbReference type="ARBA" id="ARBA00022741"/>
    </source>
</evidence>
<dbReference type="InterPro" id="IPR050124">
    <property type="entry name" value="tRNA_CCA-adding_enzyme"/>
</dbReference>
<keyword evidence="4" id="KW-0548">Nucleotidyltransferase</keyword>
<keyword evidence="3" id="KW-0819">tRNA processing</keyword>
<evidence type="ECO:0000256" key="11">
    <source>
        <dbReference type="RuleBase" id="RU003953"/>
    </source>
</evidence>
<evidence type="ECO:0000256" key="1">
    <source>
        <dbReference type="ARBA" id="ARBA00001946"/>
    </source>
</evidence>
<dbReference type="InterPro" id="IPR032828">
    <property type="entry name" value="PolyA_RNA-bd"/>
</dbReference>
<evidence type="ECO:0000259" key="12">
    <source>
        <dbReference type="PROSITE" id="PS51831"/>
    </source>
</evidence>
<evidence type="ECO:0000256" key="5">
    <source>
        <dbReference type="ARBA" id="ARBA00022723"/>
    </source>
</evidence>
<keyword evidence="10 11" id="KW-0694">RNA-binding</keyword>
<dbReference type="InterPro" id="IPR043519">
    <property type="entry name" value="NT_sf"/>
</dbReference>
<evidence type="ECO:0000313" key="13">
    <source>
        <dbReference type="EMBL" id="MEX5286290.1"/>
    </source>
</evidence>
<dbReference type="Pfam" id="PF01743">
    <property type="entry name" value="PolyA_pol"/>
    <property type="match status" value="1"/>
</dbReference>
<comment type="caution">
    <text evidence="13">The sequence shown here is derived from an EMBL/GenBank/DDBJ whole genome shotgun (WGS) entry which is preliminary data.</text>
</comment>
<evidence type="ECO:0000256" key="7">
    <source>
        <dbReference type="ARBA" id="ARBA00022800"/>
    </source>
</evidence>
<dbReference type="InterPro" id="IPR002646">
    <property type="entry name" value="PolA_pol_head_dom"/>
</dbReference>
<organism evidence="13 14">
    <name type="scientific">Selenomonas sputigena</name>
    <dbReference type="NCBI Taxonomy" id="69823"/>
    <lineage>
        <taxon>Bacteria</taxon>
        <taxon>Bacillati</taxon>
        <taxon>Bacillota</taxon>
        <taxon>Negativicutes</taxon>
        <taxon>Selenomonadales</taxon>
        <taxon>Selenomonadaceae</taxon>
        <taxon>Selenomonas</taxon>
    </lineage>
</organism>
<reference evidence="13 14" key="1">
    <citation type="submission" date="2023-04" db="EMBL/GenBank/DDBJ databases">
        <title>Genome Sequence of Selenomonas sputigena ATCC 33150.</title>
        <authorList>
            <person name="Miller D.P."/>
            <person name="Anvari S."/>
            <person name="Polson S.W."/>
            <person name="Macdonald M."/>
            <person name="Mcdowell J.V."/>
        </authorList>
    </citation>
    <scope>NUCLEOTIDE SEQUENCE [LARGE SCALE GENOMIC DNA]</scope>
    <source>
        <strain evidence="13 14">ATCC 33150</strain>
    </source>
</reference>
<evidence type="ECO:0000256" key="4">
    <source>
        <dbReference type="ARBA" id="ARBA00022695"/>
    </source>
</evidence>
<evidence type="ECO:0000313" key="14">
    <source>
        <dbReference type="Proteomes" id="UP001559623"/>
    </source>
</evidence>
<dbReference type="PANTHER" id="PTHR47545:SF1">
    <property type="entry name" value="MULTIFUNCTIONAL CCA PROTEIN"/>
    <property type="match status" value="1"/>
</dbReference>
<evidence type="ECO:0000256" key="3">
    <source>
        <dbReference type="ARBA" id="ARBA00022694"/>
    </source>
</evidence>
<evidence type="ECO:0000256" key="9">
    <source>
        <dbReference type="ARBA" id="ARBA00022842"/>
    </source>
</evidence>
<keyword evidence="7" id="KW-0692">RNA repair</keyword>
<evidence type="ECO:0000256" key="10">
    <source>
        <dbReference type="ARBA" id="ARBA00022884"/>
    </source>
</evidence>
<keyword evidence="9" id="KW-0460">Magnesium</keyword>
<dbReference type="CDD" id="cd05398">
    <property type="entry name" value="NT_ClassII-CCAase"/>
    <property type="match status" value="1"/>
</dbReference>
<comment type="cofactor">
    <cofactor evidence="1">
        <name>Mg(2+)</name>
        <dbReference type="ChEBI" id="CHEBI:18420"/>
    </cofactor>
</comment>
<protein>
    <submittedName>
        <fullName evidence="13">HD domain-containing protein</fullName>
    </submittedName>
</protein>
<dbReference type="SUPFAM" id="SSF81301">
    <property type="entry name" value="Nucleotidyltransferase"/>
    <property type="match status" value="1"/>
</dbReference>
<dbReference type="Gene3D" id="3.30.460.10">
    <property type="entry name" value="Beta Polymerase, domain 2"/>
    <property type="match status" value="1"/>
</dbReference>